<dbReference type="SUPFAM" id="SSF52833">
    <property type="entry name" value="Thioredoxin-like"/>
    <property type="match status" value="1"/>
</dbReference>
<dbReference type="PANTHER" id="PTHR34386:SF1">
    <property type="entry name" value="GLUTAREDOXIN-LIKE PROTEIN NRDH"/>
    <property type="match status" value="1"/>
</dbReference>
<proteinExistence type="predicted"/>
<dbReference type="GO" id="GO:0045454">
    <property type="term" value="P:cell redox homeostasis"/>
    <property type="evidence" value="ECO:0007669"/>
    <property type="project" value="TreeGrafter"/>
</dbReference>
<dbReference type="Pfam" id="PF00462">
    <property type="entry name" value="Glutaredoxin"/>
    <property type="match status" value="1"/>
</dbReference>
<evidence type="ECO:0000259" key="1">
    <source>
        <dbReference type="Pfam" id="PF00462"/>
    </source>
</evidence>
<protein>
    <recommendedName>
        <fullName evidence="1">Glutaredoxin domain-containing protein</fullName>
    </recommendedName>
</protein>
<dbReference type="Proteomes" id="UP000275048">
    <property type="component" value="Unassembled WGS sequence"/>
</dbReference>
<evidence type="ECO:0000313" key="2">
    <source>
        <dbReference type="EMBL" id="RNB51525.1"/>
    </source>
</evidence>
<name>A0A3M8AM22_9MICO</name>
<reference evidence="2 3" key="1">
    <citation type="submission" date="2018-10" db="EMBL/GenBank/DDBJ databases">
        <title>Isolation, diversity and antibacterial activity of antinobacteria from the wheat rhizosphere soil.</title>
        <authorList>
            <person name="Sun T."/>
        </authorList>
    </citation>
    <scope>NUCLEOTIDE SEQUENCE [LARGE SCALE GENOMIC DNA]</scope>
    <source>
        <strain evidence="2 3">SJ-23</strain>
    </source>
</reference>
<organism evidence="2 3">
    <name type="scientific">Agromyces tardus</name>
    <dbReference type="NCBI Taxonomy" id="2583849"/>
    <lineage>
        <taxon>Bacteria</taxon>
        <taxon>Bacillati</taxon>
        <taxon>Actinomycetota</taxon>
        <taxon>Actinomycetes</taxon>
        <taxon>Micrococcales</taxon>
        <taxon>Microbacteriaceae</taxon>
        <taxon>Agromyces</taxon>
    </lineage>
</organism>
<dbReference type="InterPro" id="IPR002109">
    <property type="entry name" value="Glutaredoxin"/>
</dbReference>
<dbReference type="InterPro" id="IPR051548">
    <property type="entry name" value="Grx-like_ET"/>
</dbReference>
<dbReference type="RefSeq" id="WP_122935685.1">
    <property type="nucleotide sequence ID" value="NZ_JBHSNT010000003.1"/>
</dbReference>
<dbReference type="Gene3D" id="3.40.30.10">
    <property type="entry name" value="Glutaredoxin"/>
    <property type="match status" value="1"/>
</dbReference>
<feature type="domain" description="Glutaredoxin" evidence="1">
    <location>
        <begin position="13"/>
        <end position="72"/>
    </location>
</feature>
<comment type="caution">
    <text evidence="2">The sequence shown here is derived from an EMBL/GenBank/DDBJ whole genome shotgun (WGS) entry which is preliminary data.</text>
</comment>
<dbReference type="OrthoDB" id="8991911at2"/>
<dbReference type="CDD" id="cd02976">
    <property type="entry name" value="NrdH"/>
    <property type="match status" value="1"/>
</dbReference>
<dbReference type="PANTHER" id="PTHR34386">
    <property type="entry name" value="GLUTAREDOXIN"/>
    <property type="match status" value="1"/>
</dbReference>
<dbReference type="GO" id="GO:0009055">
    <property type="term" value="F:electron transfer activity"/>
    <property type="evidence" value="ECO:0007669"/>
    <property type="project" value="TreeGrafter"/>
</dbReference>
<accession>A0A3M8AM22</accession>
<keyword evidence="3" id="KW-1185">Reference proteome</keyword>
<gene>
    <name evidence="2" type="ORF">EDM22_03565</name>
</gene>
<dbReference type="PROSITE" id="PS51354">
    <property type="entry name" value="GLUTAREDOXIN_2"/>
    <property type="match status" value="1"/>
</dbReference>
<dbReference type="EMBL" id="RHHB01000003">
    <property type="protein sequence ID" value="RNB51525.1"/>
    <property type="molecule type" value="Genomic_DNA"/>
</dbReference>
<dbReference type="InterPro" id="IPR036249">
    <property type="entry name" value="Thioredoxin-like_sf"/>
</dbReference>
<evidence type="ECO:0000313" key="3">
    <source>
        <dbReference type="Proteomes" id="UP000275048"/>
    </source>
</evidence>
<dbReference type="AlphaFoldDB" id="A0A3M8AM22"/>
<sequence length="107" mass="11354">MSSPATDLNPARITMYGAAWCGDCRRSKAVLDRRGVDYEYVDLEVEFDAAARAQAISGRTSIPVVVFPDGTHFTEPTDAELGAKLDAFAAAATAEADRADRADEAAA</sequence>